<dbReference type="SUPFAM" id="SSF53927">
    <property type="entry name" value="Cytidine deaminase-like"/>
    <property type="match status" value="1"/>
</dbReference>
<dbReference type="GO" id="GO:0004643">
    <property type="term" value="F:phosphoribosylaminoimidazolecarboxamide formyltransferase activity"/>
    <property type="evidence" value="ECO:0007669"/>
    <property type="project" value="UniProtKB-EC"/>
</dbReference>
<dbReference type="Gene3D" id="1.10.287.440">
    <property type="match status" value="1"/>
</dbReference>
<dbReference type="GO" id="GO:0006189">
    <property type="term" value="P:'de novo' IMP biosynthetic process"/>
    <property type="evidence" value="ECO:0007669"/>
    <property type="project" value="TreeGrafter"/>
</dbReference>
<gene>
    <name evidence="1" type="ORF">F1D05_06065</name>
</gene>
<dbReference type="SMART" id="SM00798">
    <property type="entry name" value="AICARFT_IMPCHas"/>
    <property type="match status" value="1"/>
</dbReference>
<reference evidence="2" key="1">
    <citation type="submission" date="2019-09" db="EMBL/GenBank/DDBJ databases">
        <title>Antimicrobial potential of Antarctic Bacteria.</title>
        <authorList>
            <person name="Benaud N."/>
            <person name="Edwards R.J."/>
            <person name="Ferrari B.C."/>
        </authorList>
    </citation>
    <scope>NUCLEOTIDE SEQUENCE [LARGE SCALE GENOMIC DNA]</scope>
    <source>
        <strain evidence="2">SPB151</strain>
    </source>
</reference>
<dbReference type="EMBL" id="CP043661">
    <property type="protein sequence ID" value="QNE17550.1"/>
    <property type="molecule type" value="Genomic_DNA"/>
</dbReference>
<sequence>MDLRYGINPGQAATAVPVTAGKWPVRVVNGEPSFTNLLDALNAWQLVREASQALGKPAATSFKHVSPAGAAVAGPVDEVMASLYGVDGSRVGELTSAYLRARDADPKSSYGDFAAVSHPVDLELADVLAGLVCDGIIAPGYEPGTVERLSAKKKGRFLVMEIDQAFVPPREEAREVFGVRLSQERPRSSEAALEQVTGDVLPDEAVEDLRLGMAVLRYTQSNSVCYVRGGMTIGIGAGQQSRVDCTRLAGAKADIWWLRRHPAVRELAFGEEVRRQDRINWQVRWCEGDLTAEELQRLKHDLARPAGPAGPAEAFGQREEAQGLDWRTEWLRGLERVAFVSDGALPFRDNVDHAHRHGVRFIAESGGSVRSDEVAAACREYGISLARTGVRLFHH</sequence>
<dbReference type="Proteomes" id="UP000515563">
    <property type="component" value="Chromosome"/>
</dbReference>
<dbReference type="RefSeq" id="WP_185446378.1">
    <property type="nucleotide sequence ID" value="NZ_CP043661.1"/>
</dbReference>
<name>A0A7G6WU85_9ACTN</name>
<reference evidence="1 2" key="2">
    <citation type="journal article" date="2020" name="Microbiol. Resour. Announc.">
        <title>Antarctic desert soil bacteria exhibit high novel natural product potential, evaluated through long-read genome sequencing and comparative genomics.</title>
        <authorList>
            <person name="Benaud N."/>
            <person name="Edwards R.J."/>
            <person name="Amos T.G."/>
            <person name="D'Agostino P.M."/>
            <person name="Gutierrez-Chavez C."/>
            <person name="Montgomery K."/>
            <person name="Nicetic I."/>
            <person name="Ferrari B.C."/>
        </authorList>
    </citation>
    <scope>NUCLEOTIDE SEQUENCE [LARGE SCALE GENOMIC DNA]</scope>
    <source>
        <strain evidence="1 2">SPB151</strain>
    </source>
</reference>
<proteinExistence type="predicted"/>
<dbReference type="PANTHER" id="PTHR11692:SF0">
    <property type="entry name" value="BIFUNCTIONAL PURINE BIOSYNTHESIS PROTEIN ATIC"/>
    <property type="match status" value="1"/>
</dbReference>
<keyword evidence="1" id="KW-0808">Transferase</keyword>
<protein>
    <submittedName>
        <fullName evidence="1">Phosphoribosylaminoimidazolecarboxamide formyltransferase</fullName>
        <ecNumber evidence="1">2.1.2.3</ecNumber>
    </submittedName>
</protein>
<dbReference type="PANTHER" id="PTHR11692">
    <property type="entry name" value="BIFUNCTIONAL PURINE BIOSYNTHESIS PROTEIN PURH"/>
    <property type="match status" value="1"/>
</dbReference>
<evidence type="ECO:0000313" key="1">
    <source>
        <dbReference type="EMBL" id="QNE17550.1"/>
    </source>
</evidence>
<dbReference type="EC" id="2.1.2.3" evidence="1"/>
<dbReference type="GO" id="GO:0005829">
    <property type="term" value="C:cytosol"/>
    <property type="evidence" value="ECO:0007669"/>
    <property type="project" value="TreeGrafter"/>
</dbReference>
<dbReference type="InterPro" id="IPR016193">
    <property type="entry name" value="Cytidine_deaminase-like"/>
</dbReference>
<organism evidence="1 2">
    <name type="scientific">Kribbella qitaiheensis</name>
    <dbReference type="NCBI Taxonomy" id="1544730"/>
    <lineage>
        <taxon>Bacteria</taxon>
        <taxon>Bacillati</taxon>
        <taxon>Actinomycetota</taxon>
        <taxon>Actinomycetes</taxon>
        <taxon>Propionibacteriales</taxon>
        <taxon>Kribbellaceae</taxon>
        <taxon>Kribbella</taxon>
    </lineage>
</organism>
<dbReference type="InterPro" id="IPR024050">
    <property type="entry name" value="AICAR_Tfase_insert_dom_sf"/>
</dbReference>
<dbReference type="Pfam" id="PF01808">
    <property type="entry name" value="AICARFT_IMPCHas"/>
    <property type="match status" value="1"/>
</dbReference>
<dbReference type="InterPro" id="IPR002695">
    <property type="entry name" value="PurH-like"/>
</dbReference>
<keyword evidence="2" id="KW-1185">Reference proteome</keyword>
<dbReference type="GO" id="GO:0003937">
    <property type="term" value="F:IMP cyclohydrolase activity"/>
    <property type="evidence" value="ECO:0007669"/>
    <property type="project" value="InterPro"/>
</dbReference>
<dbReference type="AlphaFoldDB" id="A0A7G6WU85"/>
<accession>A0A7G6WU85</accession>
<dbReference type="InterPro" id="IPR024051">
    <property type="entry name" value="AICAR_Tfase_dup_dom_sf"/>
</dbReference>
<dbReference type="NCBIfam" id="NF005492">
    <property type="entry name" value="PRK07106.1"/>
    <property type="match status" value="1"/>
</dbReference>
<evidence type="ECO:0000313" key="2">
    <source>
        <dbReference type="Proteomes" id="UP000515563"/>
    </source>
</evidence>
<dbReference type="KEGG" id="kqi:F1D05_06065"/>
<dbReference type="Gene3D" id="3.40.140.20">
    <property type="match status" value="2"/>
</dbReference>